<organism evidence="1 2">
    <name type="scientific">Rhododendron molle</name>
    <name type="common">Chinese azalea</name>
    <name type="synonym">Azalea mollis</name>
    <dbReference type="NCBI Taxonomy" id="49168"/>
    <lineage>
        <taxon>Eukaryota</taxon>
        <taxon>Viridiplantae</taxon>
        <taxon>Streptophyta</taxon>
        <taxon>Embryophyta</taxon>
        <taxon>Tracheophyta</taxon>
        <taxon>Spermatophyta</taxon>
        <taxon>Magnoliopsida</taxon>
        <taxon>eudicotyledons</taxon>
        <taxon>Gunneridae</taxon>
        <taxon>Pentapetalae</taxon>
        <taxon>asterids</taxon>
        <taxon>Ericales</taxon>
        <taxon>Ericaceae</taxon>
        <taxon>Ericoideae</taxon>
        <taxon>Rhodoreae</taxon>
        <taxon>Rhododendron</taxon>
    </lineage>
</organism>
<proteinExistence type="predicted"/>
<gene>
    <name evidence="1" type="ORF">RHMOL_Rhmol03G0016300</name>
</gene>
<name>A0ACC0P936_RHOML</name>
<evidence type="ECO:0000313" key="1">
    <source>
        <dbReference type="EMBL" id="KAI8562203.1"/>
    </source>
</evidence>
<comment type="caution">
    <text evidence="1">The sequence shown here is derived from an EMBL/GenBank/DDBJ whole genome shotgun (WGS) entry which is preliminary data.</text>
</comment>
<reference evidence="1" key="1">
    <citation type="submission" date="2022-02" db="EMBL/GenBank/DDBJ databases">
        <title>Plant Genome Project.</title>
        <authorList>
            <person name="Zhang R.-G."/>
        </authorList>
    </citation>
    <scope>NUCLEOTIDE SEQUENCE</scope>
    <source>
        <strain evidence="1">AT1</strain>
    </source>
</reference>
<sequence length="435" mass="46477">MALQRQVLFPFLTMIIIGIISGSTSSLHGDSPHDYDRLEEYGYDFDAYPSSYMSYDIEEDNDQGVGRVLASATTVSVDHYGAKGDGRSDDTQAFKKAWSNACSSKSAAVFLVPQKTYLVKPITFPGPCNSGLTVQIYGTIEASADRADYSKDGKHWLLFDSVQNLVVQGGGTINGNGKIWWQNSCKINKALALTFYNCKNVKANNLKIQNGQQIHVSFEKCVNVQASNLKVTAPENSPNTDGIHVTNTQNIHISSCVIGTGDDCISIVSGSQKVQATDITCGPGHGISIGSLGSGNSEAYVSDVVVNGAKLSGTTNGVRIKTWQGGSGSASDIKFQNVEMYNVSNPIIIDQNYCDQKTPCQPQSSAVQVKNVLYQNIKGTSASNVAITFACSKRFPCQGIVLQNVDIEKRGGGAAKALCNNVKTSAVGVLSPHCP</sequence>
<protein>
    <submittedName>
        <fullName evidence="1">Uncharacterized protein</fullName>
    </submittedName>
</protein>
<dbReference type="EMBL" id="CM046390">
    <property type="protein sequence ID" value="KAI8562203.1"/>
    <property type="molecule type" value="Genomic_DNA"/>
</dbReference>
<dbReference type="Proteomes" id="UP001062846">
    <property type="component" value="Chromosome 3"/>
</dbReference>
<accession>A0ACC0P936</accession>
<evidence type="ECO:0000313" key="2">
    <source>
        <dbReference type="Proteomes" id="UP001062846"/>
    </source>
</evidence>
<keyword evidence="2" id="KW-1185">Reference proteome</keyword>